<protein>
    <submittedName>
        <fullName evidence="2">Uncharacterized protein</fullName>
    </submittedName>
</protein>
<evidence type="ECO:0000313" key="3">
    <source>
        <dbReference type="Proteomes" id="UP000199360"/>
    </source>
</evidence>
<dbReference type="AlphaFoldDB" id="A0A1C5GTI8"/>
<dbReference type="EMBL" id="FMDM01000001">
    <property type="protein sequence ID" value="SCG37063.1"/>
    <property type="molecule type" value="Genomic_DNA"/>
</dbReference>
<keyword evidence="3" id="KW-1185">Reference proteome</keyword>
<feature type="compositionally biased region" description="Basic and acidic residues" evidence="1">
    <location>
        <begin position="1"/>
        <end position="10"/>
    </location>
</feature>
<accession>A0A1C5GTI8</accession>
<proteinExistence type="predicted"/>
<sequence length="284" mass="30166">MSRYQRERSLTDGTAPTTSARTGAHHAPPAHRGPPLRAPHLPGQRVGVERRALERAPCRPLAAVGRPRGRVAPRSARTASRLWPAGHPGGTAWRLAPGPGCMAFRYAPSAAGVERRGRVALASTRRGRRSRPTLSRPLPSIMKLAAVGKIENAANFMIDAGWGLAFPSLPVGRPGGTVWRVWCGVGARGGPVSARWRRGTAWTGALRAGNHGVPATPLAARPGCPAPPAPTPSRARPLSIKELTSAPRLPDDPNPLVNLLSAARTHPVSPILELWHPDSRDCAF</sequence>
<organism evidence="2 3">
    <name type="scientific">Micromonospora humi</name>
    <dbReference type="NCBI Taxonomy" id="745366"/>
    <lineage>
        <taxon>Bacteria</taxon>
        <taxon>Bacillati</taxon>
        <taxon>Actinomycetota</taxon>
        <taxon>Actinomycetes</taxon>
        <taxon>Micromonosporales</taxon>
        <taxon>Micromonosporaceae</taxon>
        <taxon>Micromonospora</taxon>
    </lineage>
</organism>
<evidence type="ECO:0000256" key="1">
    <source>
        <dbReference type="SAM" id="MobiDB-lite"/>
    </source>
</evidence>
<reference evidence="3" key="1">
    <citation type="submission" date="2016-06" db="EMBL/GenBank/DDBJ databases">
        <authorList>
            <person name="Varghese N."/>
            <person name="Submissions Spin"/>
        </authorList>
    </citation>
    <scope>NUCLEOTIDE SEQUENCE [LARGE SCALE GENOMIC DNA]</scope>
    <source>
        <strain evidence="3">DSM 45647</strain>
    </source>
</reference>
<evidence type="ECO:0000313" key="2">
    <source>
        <dbReference type="EMBL" id="SCG37063.1"/>
    </source>
</evidence>
<gene>
    <name evidence="2" type="ORF">GA0070213_101536</name>
</gene>
<dbReference type="Proteomes" id="UP000199360">
    <property type="component" value="Unassembled WGS sequence"/>
</dbReference>
<name>A0A1C5GTI8_9ACTN</name>
<feature type="region of interest" description="Disordered" evidence="1">
    <location>
        <begin position="1"/>
        <end position="42"/>
    </location>
</feature>